<dbReference type="SUPFAM" id="SSF47413">
    <property type="entry name" value="lambda repressor-like DNA-binding domains"/>
    <property type="match status" value="1"/>
</dbReference>
<dbReference type="Ensembl" id="ENSCABT00000002027.1">
    <property type="protein sequence ID" value="ENSCABP00000001871.1"/>
    <property type="gene ID" value="ENSCABG00000001498.1"/>
</dbReference>
<evidence type="ECO:0000256" key="2">
    <source>
        <dbReference type="ARBA" id="ARBA00023015"/>
    </source>
</evidence>
<dbReference type="PANTHER" id="PTHR11636">
    <property type="entry name" value="POU DOMAIN"/>
    <property type="match status" value="1"/>
</dbReference>
<dbReference type="GO" id="GO:0000981">
    <property type="term" value="F:DNA-binding transcription factor activity, RNA polymerase II-specific"/>
    <property type="evidence" value="ECO:0007669"/>
    <property type="project" value="TreeGrafter"/>
</dbReference>
<keyword evidence="5" id="KW-0804">Transcription</keyword>
<dbReference type="InterPro" id="IPR000327">
    <property type="entry name" value="POU_dom"/>
</dbReference>
<dbReference type="PANTHER" id="PTHR11636:SF125">
    <property type="entry name" value="POU DOMAIN, CLASS 3, TRANSCRIPTION FACTOR 3"/>
    <property type="match status" value="1"/>
</dbReference>
<evidence type="ECO:0000256" key="5">
    <source>
        <dbReference type="ARBA" id="ARBA00023163"/>
    </source>
</evidence>
<sequence length="77" mass="8298">MKALCIELEQFAKDLKHKRITLGFTQADVGMALGTLYGEYYTSPPPPGHLVPLGVSLGAEGERWGGGRASPWIPTDV</sequence>
<dbReference type="Gene3D" id="1.10.260.40">
    <property type="entry name" value="lambda repressor-like DNA-binding domains"/>
    <property type="match status" value="1"/>
</dbReference>
<organism evidence="8 9">
    <name type="scientific">Chelonoidis abingdonii</name>
    <name type="common">Abingdon island giant tortoise</name>
    <name type="synonym">Testudo abingdonii</name>
    <dbReference type="NCBI Taxonomy" id="106734"/>
    <lineage>
        <taxon>Eukaryota</taxon>
        <taxon>Metazoa</taxon>
        <taxon>Chordata</taxon>
        <taxon>Craniata</taxon>
        <taxon>Vertebrata</taxon>
        <taxon>Euteleostomi</taxon>
        <taxon>Archelosauria</taxon>
        <taxon>Testudinata</taxon>
        <taxon>Testudines</taxon>
        <taxon>Cryptodira</taxon>
        <taxon>Durocryptodira</taxon>
        <taxon>Testudinoidea</taxon>
        <taxon>Testudinidae</taxon>
        <taxon>Chelonoidis</taxon>
    </lineage>
</organism>
<evidence type="ECO:0000259" key="7">
    <source>
        <dbReference type="PROSITE" id="PS51179"/>
    </source>
</evidence>
<evidence type="ECO:0000256" key="4">
    <source>
        <dbReference type="ARBA" id="ARBA00023155"/>
    </source>
</evidence>
<dbReference type="Proteomes" id="UP000694404">
    <property type="component" value="Unplaced"/>
</dbReference>
<dbReference type="GO" id="GO:0000978">
    <property type="term" value="F:RNA polymerase II cis-regulatory region sequence-specific DNA binding"/>
    <property type="evidence" value="ECO:0007669"/>
    <property type="project" value="TreeGrafter"/>
</dbReference>
<evidence type="ECO:0000256" key="3">
    <source>
        <dbReference type="ARBA" id="ARBA00023125"/>
    </source>
</evidence>
<name>A0A8C0G076_CHEAB</name>
<proteinExistence type="predicted"/>
<accession>A0A8C0G076</accession>
<reference evidence="8" key="2">
    <citation type="submission" date="2025-09" db="UniProtKB">
        <authorList>
            <consortium name="Ensembl"/>
        </authorList>
    </citation>
    <scope>IDENTIFICATION</scope>
</reference>
<evidence type="ECO:0000313" key="8">
    <source>
        <dbReference type="Ensembl" id="ENSCABP00000001871.1"/>
    </source>
</evidence>
<evidence type="ECO:0000256" key="1">
    <source>
        <dbReference type="ARBA" id="ARBA00004123"/>
    </source>
</evidence>
<dbReference type="Pfam" id="PF00157">
    <property type="entry name" value="Pou"/>
    <property type="match status" value="1"/>
</dbReference>
<keyword evidence="2" id="KW-0805">Transcription regulation</keyword>
<dbReference type="AlphaFoldDB" id="A0A8C0G076"/>
<reference evidence="8" key="1">
    <citation type="submission" date="2025-08" db="UniProtKB">
        <authorList>
            <consortium name="Ensembl"/>
        </authorList>
    </citation>
    <scope>IDENTIFICATION</scope>
</reference>
<dbReference type="GeneTree" id="ENSGT00960000191818"/>
<evidence type="ECO:0000256" key="6">
    <source>
        <dbReference type="ARBA" id="ARBA00023242"/>
    </source>
</evidence>
<feature type="domain" description="POU-specific" evidence="7">
    <location>
        <begin position="1"/>
        <end position="77"/>
    </location>
</feature>
<comment type="subcellular location">
    <subcellularLocation>
        <location evidence="1">Nucleus</location>
    </subcellularLocation>
</comment>
<dbReference type="PROSITE" id="PS00035">
    <property type="entry name" value="POU_1"/>
    <property type="match status" value="1"/>
</dbReference>
<keyword evidence="6" id="KW-0539">Nucleus</keyword>
<dbReference type="GO" id="GO:0005634">
    <property type="term" value="C:nucleus"/>
    <property type="evidence" value="ECO:0007669"/>
    <property type="project" value="UniProtKB-SubCell"/>
</dbReference>
<dbReference type="InterPro" id="IPR050255">
    <property type="entry name" value="POU_domain_TF"/>
</dbReference>
<keyword evidence="4" id="KW-0371">Homeobox</keyword>
<keyword evidence="3" id="KW-0238">DNA-binding</keyword>
<keyword evidence="9" id="KW-1185">Reference proteome</keyword>
<dbReference type="PROSITE" id="PS51179">
    <property type="entry name" value="POU_3"/>
    <property type="match status" value="1"/>
</dbReference>
<dbReference type="InterPro" id="IPR010982">
    <property type="entry name" value="Lambda_DNA-bd_dom_sf"/>
</dbReference>
<protein>
    <recommendedName>
        <fullName evidence="7">POU-specific domain-containing protein</fullName>
    </recommendedName>
</protein>
<evidence type="ECO:0000313" key="9">
    <source>
        <dbReference type="Proteomes" id="UP000694404"/>
    </source>
</evidence>
<dbReference type="SMART" id="SM00352">
    <property type="entry name" value="POU"/>
    <property type="match status" value="1"/>
</dbReference>